<proteinExistence type="predicted"/>
<dbReference type="Proteomes" id="UP001341840">
    <property type="component" value="Unassembled WGS sequence"/>
</dbReference>
<evidence type="ECO:0000313" key="2">
    <source>
        <dbReference type="EMBL" id="MED6136005.1"/>
    </source>
</evidence>
<reference evidence="2 3" key="1">
    <citation type="journal article" date="2023" name="Plants (Basel)">
        <title>Bridging the Gap: Combining Genomics and Transcriptomics Approaches to Understand Stylosanthes scabra, an Orphan Legume from the Brazilian Caatinga.</title>
        <authorList>
            <person name="Ferreira-Neto J.R.C."/>
            <person name="da Silva M.D."/>
            <person name="Binneck E."/>
            <person name="de Melo N.F."/>
            <person name="da Silva R.H."/>
            <person name="de Melo A.L.T.M."/>
            <person name="Pandolfi V."/>
            <person name="Bustamante F.O."/>
            <person name="Brasileiro-Vidal A.C."/>
            <person name="Benko-Iseppon A.M."/>
        </authorList>
    </citation>
    <scope>NUCLEOTIDE SEQUENCE [LARGE SCALE GENOMIC DNA]</scope>
    <source>
        <tissue evidence="2">Leaves</tissue>
    </source>
</reference>
<dbReference type="EMBL" id="JASCZI010060787">
    <property type="protein sequence ID" value="MED6136005.1"/>
    <property type="molecule type" value="Genomic_DNA"/>
</dbReference>
<protein>
    <submittedName>
        <fullName evidence="2">Uncharacterized protein</fullName>
    </submittedName>
</protein>
<feature type="compositionally biased region" description="Gly residues" evidence="1">
    <location>
        <begin position="66"/>
        <end position="79"/>
    </location>
</feature>
<gene>
    <name evidence="2" type="ORF">PIB30_051924</name>
</gene>
<feature type="compositionally biased region" description="Basic residues" evidence="1">
    <location>
        <begin position="87"/>
        <end position="100"/>
    </location>
</feature>
<evidence type="ECO:0000256" key="1">
    <source>
        <dbReference type="SAM" id="MobiDB-lite"/>
    </source>
</evidence>
<organism evidence="2 3">
    <name type="scientific">Stylosanthes scabra</name>
    <dbReference type="NCBI Taxonomy" id="79078"/>
    <lineage>
        <taxon>Eukaryota</taxon>
        <taxon>Viridiplantae</taxon>
        <taxon>Streptophyta</taxon>
        <taxon>Embryophyta</taxon>
        <taxon>Tracheophyta</taxon>
        <taxon>Spermatophyta</taxon>
        <taxon>Magnoliopsida</taxon>
        <taxon>eudicotyledons</taxon>
        <taxon>Gunneridae</taxon>
        <taxon>Pentapetalae</taxon>
        <taxon>rosids</taxon>
        <taxon>fabids</taxon>
        <taxon>Fabales</taxon>
        <taxon>Fabaceae</taxon>
        <taxon>Papilionoideae</taxon>
        <taxon>50 kb inversion clade</taxon>
        <taxon>dalbergioids sensu lato</taxon>
        <taxon>Dalbergieae</taxon>
        <taxon>Pterocarpus clade</taxon>
        <taxon>Stylosanthes</taxon>
    </lineage>
</organism>
<name>A0ABU6SI80_9FABA</name>
<accession>A0ABU6SI80</accession>
<comment type="caution">
    <text evidence="2">The sequence shown here is derived from an EMBL/GenBank/DDBJ whole genome shotgun (WGS) entry which is preliminary data.</text>
</comment>
<sequence>MNVTVCLKIGSQWRTQDRAYRTESGGGHKMEVGGRSELTKFAMDNEVTVAIGGGRSDAGRNERRLGGVGRRGVLTGGGEMRVATSPARRRGHTRRRETSQ</sequence>
<evidence type="ECO:0000313" key="3">
    <source>
        <dbReference type="Proteomes" id="UP001341840"/>
    </source>
</evidence>
<feature type="region of interest" description="Disordered" evidence="1">
    <location>
        <begin position="52"/>
        <end position="100"/>
    </location>
</feature>
<keyword evidence="3" id="KW-1185">Reference proteome</keyword>